<name>A0A0A8ZVG3_ARUDO</name>
<organism evidence="2">
    <name type="scientific">Arundo donax</name>
    <name type="common">Giant reed</name>
    <name type="synonym">Donax arundinaceus</name>
    <dbReference type="NCBI Taxonomy" id="35708"/>
    <lineage>
        <taxon>Eukaryota</taxon>
        <taxon>Viridiplantae</taxon>
        <taxon>Streptophyta</taxon>
        <taxon>Embryophyta</taxon>
        <taxon>Tracheophyta</taxon>
        <taxon>Spermatophyta</taxon>
        <taxon>Magnoliopsida</taxon>
        <taxon>Liliopsida</taxon>
        <taxon>Poales</taxon>
        <taxon>Poaceae</taxon>
        <taxon>PACMAD clade</taxon>
        <taxon>Arundinoideae</taxon>
        <taxon>Arundineae</taxon>
        <taxon>Arundo</taxon>
    </lineage>
</organism>
<evidence type="ECO:0000313" key="2">
    <source>
        <dbReference type="EMBL" id="JAD41668.1"/>
    </source>
</evidence>
<sequence>MMASINCDYRSLLTLLQPVCSLIFLGYSFTIILHTFAPL</sequence>
<dbReference type="EMBL" id="GBRH01256227">
    <property type="protein sequence ID" value="JAD41668.1"/>
    <property type="molecule type" value="Transcribed_RNA"/>
</dbReference>
<keyword evidence="1" id="KW-1133">Transmembrane helix</keyword>
<feature type="transmembrane region" description="Helical" evidence="1">
    <location>
        <begin position="12"/>
        <end position="37"/>
    </location>
</feature>
<keyword evidence="1" id="KW-0812">Transmembrane</keyword>
<reference evidence="2" key="2">
    <citation type="journal article" date="2015" name="Data Brief">
        <title>Shoot transcriptome of the giant reed, Arundo donax.</title>
        <authorList>
            <person name="Barrero R.A."/>
            <person name="Guerrero F.D."/>
            <person name="Moolhuijzen P."/>
            <person name="Goolsby J.A."/>
            <person name="Tidwell J."/>
            <person name="Bellgard S.E."/>
            <person name="Bellgard M.I."/>
        </authorList>
    </citation>
    <scope>NUCLEOTIDE SEQUENCE</scope>
    <source>
        <tissue evidence="2">Shoot tissue taken approximately 20 cm above the soil surface</tissue>
    </source>
</reference>
<keyword evidence="1" id="KW-0472">Membrane</keyword>
<protein>
    <submittedName>
        <fullName evidence="2">Uncharacterized protein</fullName>
    </submittedName>
</protein>
<proteinExistence type="predicted"/>
<reference evidence="2" key="1">
    <citation type="submission" date="2014-09" db="EMBL/GenBank/DDBJ databases">
        <authorList>
            <person name="Magalhaes I.L.F."/>
            <person name="Oliveira U."/>
            <person name="Santos F.R."/>
            <person name="Vidigal T.H.D.A."/>
            <person name="Brescovit A.D."/>
            <person name="Santos A.J."/>
        </authorList>
    </citation>
    <scope>NUCLEOTIDE SEQUENCE</scope>
    <source>
        <tissue evidence="2">Shoot tissue taken approximately 20 cm above the soil surface</tissue>
    </source>
</reference>
<accession>A0A0A8ZVG3</accession>
<evidence type="ECO:0000256" key="1">
    <source>
        <dbReference type="SAM" id="Phobius"/>
    </source>
</evidence>
<dbReference type="AlphaFoldDB" id="A0A0A8ZVG3"/>